<dbReference type="InterPro" id="IPR028976">
    <property type="entry name" value="CheC-like_sf"/>
</dbReference>
<evidence type="ECO:0000313" key="3">
    <source>
        <dbReference type="Proteomes" id="UP001465153"/>
    </source>
</evidence>
<dbReference type="SUPFAM" id="SSF103039">
    <property type="entry name" value="CheC-like"/>
    <property type="match status" value="1"/>
</dbReference>
<gene>
    <name evidence="2" type="ORF">NBRC116591_17610</name>
</gene>
<keyword evidence="3" id="KW-1185">Reference proteome</keyword>
<dbReference type="Gene3D" id="3.40.1550.10">
    <property type="entry name" value="CheC-like"/>
    <property type="match status" value="1"/>
</dbReference>
<dbReference type="RefSeq" id="WP_353302610.1">
    <property type="nucleotide sequence ID" value="NZ_BAABWN010000005.1"/>
</dbReference>
<reference evidence="2 3" key="1">
    <citation type="submission" date="2024-04" db="EMBL/GenBank/DDBJ databases">
        <title>Draft genome sequence of Sessilibacter corallicola NBRC 116591.</title>
        <authorList>
            <person name="Miyakawa T."/>
            <person name="Kusuya Y."/>
            <person name="Miura T."/>
        </authorList>
    </citation>
    <scope>NUCLEOTIDE SEQUENCE [LARGE SCALE GENOMIC DNA]</scope>
    <source>
        <strain evidence="2 3">KU-00831-HH</strain>
    </source>
</reference>
<sequence length="205" mass="22598">MNSIYKHNDTQPLENCITQGLANSAATISKLFGGPVILAITEQSLYGDYEFSTPHDHVTKPSHLIRQSIAGDTLASILLVFPDEKILQLLPGHIDHLGDESTAPITQEALMELGNTLLNTCLKTLIVQAKSTIKLSSPELEGGILCELLNSYPQDALFFKISLRCQNRNLSCDLWLLIDTSLAQHLKPENRYGNRGVDKCKVLSN</sequence>
<comment type="caution">
    <text evidence="2">The sequence shown here is derived from an EMBL/GenBank/DDBJ whole genome shotgun (WGS) entry which is preliminary data.</text>
</comment>
<evidence type="ECO:0000256" key="1">
    <source>
        <dbReference type="ARBA" id="ARBA00022500"/>
    </source>
</evidence>
<name>A0ABQ0A8H5_9GAMM</name>
<dbReference type="Proteomes" id="UP001465153">
    <property type="component" value="Unassembled WGS sequence"/>
</dbReference>
<accession>A0ABQ0A8H5</accession>
<keyword evidence="1" id="KW-0145">Chemotaxis</keyword>
<evidence type="ECO:0008006" key="4">
    <source>
        <dbReference type="Google" id="ProtNLM"/>
    </source>
</evidence>
<organism evidence="2 3">
    <name type="scientific">Sessilibacter corallicola</name>
    <dbReference type="NCBI Taxonomy" id="2904075"/>
    <lineage>
        <taxon>Bacteria</taxon>
        <taxon>Pseudomonadati</taxon>
        <taxon>Pseudomonadota</taxon>
        <taxon>Gammaproteobacteria</taxon>
        <taxon>Cellvibrionales</taxon>
        <taxon>Cellvibrionaceae</taxon>
        <taxon>Sessilibacter</taxon>
    </lineage>
</organism>
<dbReference type="EMBL" id="BAABWN010000005">
    <property type="protein sequence ID" value="GAA6167950.1"/>
    <property type="molecule type" value="Genomic_DNA"/>
</dbReference>
<evidence type="ECO:0000313" key="2">
    <source>
        <dbReference type="EMBL" id="GAA6167950.1"/>
    </source>
</evidence>
<protein>
    <recommendedName>
        <fullName evidence="4">CheC-like protein domain-containing protein</fullName>
    </recommendedName>
</protein>
<proteinExistence type="predicted"/>